<comment type="subcellular location">
    <subcellularLocation>
        <location evidence="1 13">Cytoplasm</location>
    </subcellularLocation>
</comment>
<gene>
    <name evidence="15" type="ORF">A8950_0421</name>
</gene>
<keyword evidence="9" id="KW-0408">Iron</keyword>
<dbReference type="GO" id="GO:0006096">
    <property type="term" value="P:glycolytic process"/>
    <property type="evidence" value="ECO:0007669"/>
    <property type="project" value="UniProtKB-UniRule"/>
</dbReference>
<dbReference type="RefSeq" id="WP_208109712.1">
    <property type="nucleotide sequence ID" value="NZ_SNYW01000006.1"/>
</dbReference>
<dbReference type="EC" id="5.3.1.9" evidence="5 13"/>
<sequence>MIPEPRLCQVDLSSGTMQGATGRYQKKLKDLAGLYADAAAFAARVAEAGEDIVYDVADFHPEGKTGDLIFGVTRMSPGLVGDEFFMTRGHIHGRADRPEIYFGQKGLGLMLLESPDGETRVLQVAPLSICYVPPFWIHRSINIGTEDLVMLFTYPADAGQDYGIIEKSHGMRHRVMRDGANGWRLVENPAYRSRSPETIAALLHSAA</sequence>
<dbReference type="GO" id="GO:0005737">
    <property type="term" value="C:cytoplasm"/>
    <property type="evidence" value="ECO:0007669"/>
    <property type="project" value="UniProtKB-SubCell"/>
</dbReference>
<dbReference type="InterPro" id="IPR016758">
    <property type="entry name" value="G6P_isomerase_archaea/bacteria"/>
</dbReference>
<evidence type="ECO:0000256" key="7">
    <source>
        <dbReference type="ARBA" id="ARBA00022490"/>
    </source>
</evidence>
<dbReference type="UniPathway" id="UPA00109">
    <property type="reaction ID" value="UER00181"/>
</dbReference>
<dbReference type="Gene3D" id="2.60.120.10">
    <property type="entry name" value="Jelly Rolls"/>
    <property type="match status" value="1"/>
</dbReference>
<dbReference type="Pfam" id="PF06560">
    <property type="entry name" value="GPI"/>
    <property type="match status" value="1"/>
</dbReference>
<evidence type="ECO:0000313" key="15">
    <source>
        <dbReference type="EMBL" id="TDQ83877.1"/>
    </source>
</evidence>
<keyword evidence="6 13" id="KW-0312">Gluconeogenesis</keyword>
<evidence type="ECO:0000256" key="10">
    <source>
        <dbReference type="ARBA" id="ARBA00023152"/>
    </source>
</evidence>
<comment type="catalytic activity">
    <reaction evidence="12 13">
        <text>alpha-D-glucose 6-phosphate = beta-D-fructose 6-phosphate</text>
        <dbReference type="Rhea" id="RHEA:11816"/>
        <dbReference type="ChEBI" id="CHEBI:57634"/>
        <dbReference type="ChEBI" id="CHEBI:58225"/>
        <dbReference type="EC" id="5.3.1.9"/>
    </reaction>
</comment>
<proteinExistence type="inferred from homology"/>
<dbReference type="Proteomes" id="UP000295783">
    <property type="component" value="Unassembled WGS sequence"/>
</dbReference>
<evidence type="ECO:0000256" key="11">
    <source>
        <dbReference type="ARBA" id="ARBA00023235"/>
    </source>
</evidence>
<evidence type="ECO:0000256" key="12">
    <source>
        <dbReference type="ARBA" id="ARBA00029321"/>
    </source>
</evidence>
<evidence type="ECO:0000259" key="14">
    <source>
        <dbReference type="Pfam" id="PF06560"/>
    </source>
</evidence>
<keyword evidence="16" id="KW-1185">Reference proteome</keyword>
<keyword evidence="8" id="KW-0479">Metal-binding</keyword>
<organism evidence="15 16">
    <name type="scientific">Dongia mobilis</name>
    <dbReference type="NCBI Taxonomy" id="578943"/>
    <lineage>
        <taxon>Bacteria</taxon>
        <taxon>Pseudomonadati</taxon>
        <taxon>Pseudomonadota</taxon>
        <taxon>Alphaproteobacteria</taxon>
        <taxon>Rhodospirillales</taxon>
        <taxon>Dongiaceae</taxon>
        <taxon>Dongia</taxon>
    </lineage>
</organism>
<dbReference type="SUPFAM" id="SSF51182">
    <property type="entry name" value="RmlC-like cupins"/>
    <property type="match status" value="1"/>
</dbReference>
<dbReference type="PIRSF" id="PIRSF019325">
    <property type="entry name" value="Glucose-6-phosphate_isomerase"/>
    <property type="match status" value="1"/>
</dbReference>
<dbReference type="GO" id="GO:0004347">
    <property type="term" value="F:glucose-6-phosphate isomerase activity"/>
    <property type="evidence" value="ECO:0007669"/>
    <property type="project" value="UniProtKB-UniRule"/>
</dbReference>
<name>A0A4R6WW28_9PROT</name>
<dbReference type="GO" id="GO:0006094">
    <property type="term" value="P:gluconeogenesis"/>
    <property type="evidence" value="ECO:0007669"/>
    <property type="project" value="UniProtKB-UniRule"/>
</dbReference>
<feature type="domain" description="Glucose-6-phosphate isomerase prokaryote" evidence="14">
    <location>
        <begin position="25"/>
        <end position="191"/>
    </location>
</feature>
<dbReference type="InterPro" id="IPR014710">
    <property type="entry name" value="RmlC-like_jellyroll"/>
</dbReference>
<evidence type="ECO:0000256" key="8">
    <source>
        <dbReference type="ARBA" id="ARBA00022723"/>
    </source>
</evidence>
<comment type="caution">
    <text evidence="15">The sequence shown here is derived from an EMBL/GenBank/DDBJ whole genome shotgun (WGS) entry which is preliminary data.</text>
</comment>
<keyword evidence="10 13" id="KW-0324">Glycolysis</keyword>
<dbReference type="EMBL" id="SNYW01000006">
    <property type="protein sequence ID" value="TDQ83877.1"/>
    <property type="molecule type" value="Genomic_DNA"/>
</dbReference>
<evidence type="ECO:0000256" key="2">
    <source>
        <dbReference type="ARBA" id="ARBA00004926"/>
    </source>
</evidence>
<reference evidence="15 16" key="1">
    <citation type="submission" date="2019-03" db="EMBL/GenBank/DDBJ databases">
        <title>Genomic Encyclopedia of Type Strains, Phase III (KMG-III): the genomes of soil and plant-associated and newly described type strains.</title>
        <authorList>
            <person name="Whitman W."/>
        </authorList>
    </citation>
    <scope>NUCLEOTIDE SEQUENCE [LARGE SCALE GENOMIC DNA]</scope>
    <source>
        <strain evidence="15 16">CGMCC 1.7660</strain>
    </source>
</reference>
<dbReference type="CDD" id="cd02218">
    <property type="entry name" value="cupin_PGI"/>
    <property type="match status" value="1"/>
</dbReference>
<evidence type="ECO:0000256" key="5">
    <source>
        <dbReference type="ARBA" id="ARBA00011952"/>
    </source>
</evidence>
<protein>
    <recommendedName>
        <fullName evidence="5 13">Glucose-6-phosphate isomerase</fullName>
        <ecNumber evidence="5 13">5.3.1.9</ecNumber>
    </recommendedName>
</protein>
<evidence type="ECO:0000313" key="16">
    <source>
        <dbReference type="Proteomes" id="UP000295783"/>
    </source>
</evidence>
<evidence type="ECO:0000256" key="13">
    <source>
        <dbReference type="PIRNR" id="PIRNR019325"/>
    </source>
</evidence>
<evidence type="ECO:0000256" key="9">
    <source>
        <dbReference type="ARBA" id="ARBA00023004"/>
    </source>
</evidence>
<dbReference type="InterPro" id="IPR011051">
    <property type="entry name" value="RmlC_Cupin_sf"/>
</dbReference>
<dbReference type="GO" id="GO:0005506">
    <property type="term" value="F:iron ion binding"/>
    <property type="evidence" value="ECO:0007669"/>
    <property type="project" value="UniProtKB-UniRule"/>
</dbReference>
<accession>A0A4R6WW28</accession>
<evidence type="ECO:0000256" key="3">
    <source>
        <dbReference type="ARBA" id="ARBA00006542"/>
    </source>
</evidence>
<dbReference type="InterPro" id="IPR010551">
    <property type="entry name" value="G6P_isomerase_prok"/>
</dbReference>
<evidence type="ECO:0000256" key="6">
    <source>
        <dbReference type="ARBA" id="ARBA00022432"/>
    </source>
</evidence>
<comment type="similarity">
    <text evidence="3 13">Belongs to the archaeal-type GPI family.</text>
</comment>
<comment type="pathway">
    <text evidence="2">Carbohydrate degradation; glycolysis; D-glyceraldehyde 3-phosphate and glycerone phosphate from D-glucose: step 2/4.</text>
</comment>
<dbReference type="AlphaFoldDB" id="A0A4R6WW28"/>
<keyword evidence="7 13" id="KW-0963">Cytoplasm</keyword>
<comment type="subunit">
    <text evidence="4 13">Homodimer.</text>
</comment>
<evidence type="ECO:0000256" key="4">
    <source>
        <dbReference type="ARBA" id="ARBA00011738"/>
    </source>
</evidence>
<keyword evidence="11 13" id="KW-0413">Isomerase</keyword>
<evidence type="ECO:0000256" key="1">
    <source>
        <dbReference type="ARBA" id="ARBA00004496"/>
    </source>
</evidence>